<accession>A0A8S4BU11</accession>
<name>A0A8S4BU11_9TELE</name>
<keyword evidence="1" id="KW-0732">Signal</keyword>
<comment type="caution">
    <text evidence="2">The sequence shown here is derived from an EMBL/GenBank/DDBJ whole genome shotgun (WGS) entry which is preliminary data.</text>
</comment>
<proteinExistence type="predicted"/>
<dbReference type="AlphaFoldDB" id="A0A8S4BU11"/>
<evidence type="ECO:0000256" key="1">
    <source>
        <dbReference type="SAM" id="SignalP"/>
    </source>
</evidence>
<dbReference type="OrthoDB" id="1045822at2759"/>
<reference evidence="2" key="1">
    <citation type="submission" date="2021-05" db="EMBL/GenBank/DDBJ databases">
        <authorList>
            <person name="Tigano A."/>
        </authorList>
    </citation>
    <scope>NUCLEOTIDE SEQUENCE</scope>
</reference>
<evidence type="ECO:0000313" key="2">
    <source>
        <dbReference type="EMBL" id="CAG6014914.1"/>
    </source>
</evidence>
<gene>
    <name evidence="2" type="ORF">MMEN_LOCUS19403</name>
</gene>
<dbReference type="EMBL" id="CAJRST010038888">
    <property type="protein sequence ID" value="CAG6014914.1"/>
    <property type="molecule type" value="Genomic_DNA"/>
</dbReference>
<evidence type="ECO:0000313" key="3">
    <source>
        <dbReference type="Proteomes" id="UP000677803"/>
    </source>
</evidence>
<feature type="chain" id="PRO_5035895016" evidence="1">
    <location>
        <begin position="25"/>
        <end position="65"/>
    </location>
</feature>
<protein>
    <submittedName>
        <fullName evidence="2">(Atlantic silverside) hypothetical protein</fullName>
    </submittedName>
</protein>
<organism evidence="2 3">
    <name type="scientific">Menidia menidia</name>
    <name type="common">Atlantic silverside</name>
    <dbReference type="NCBI Taxonomy" id="238744"/>
    <lineage>
        <taxon>Eukaryota</taxon>
        <taxon>Metazoa</taxon>
        <taxon>Chordata</taxon>
        <taxon>Craniata</taxon>
        <taxon>Vertebrata</taxon>
        <taxon>Euteleostomi</taxon>
        <taxon>Actinopterygii</taxon>
        <taxon>Neopterygii</taxon>
        <taxon>Teleostei</taxon>
        <taxon>Neoteleostei</taxon>
        <taxon>Acanthomorphata</taxon>
        <taxon>Ovalentaria</taxon>
        <taxon>Atherinomorphae</taxon>
        <taxon>Atheriniformes</taxon>
        <taxon>Atherinopsidae</taxon>
        <taxon>Menidiinae</taxon>
        <taxon>Menidia</taxon>
    </lineage>
</organism>
<keyword evidence="3" id="KW-1185">Reference proteome</keyword>
<sequence>MVSNVRIWLSPAGLCATFVPCILGCKVAQDSGESCCLPFLPGAMIGLRRSMRNKYRIDIFQQQSA</sequence>
<dbReference type="Proteomes" id="UP000677803">
    <property type="component" value="Unassembled WGS sequence"/>
</dbReference>
<feature type="signal peptide" evidence="1">
    <location>
        <begin position="1"/>
        <end position="24"/>
    </location>
</feature>